<dbReference type="GO" id="GO:0004571">
    <property type="term" value="F:mannosyl-oligosaccharide 1,2-alpha-mannosidase activity"/>
    <property type="evidence" value="ECO:0007669"/>
    <property type="project" value="InterPro"/>
</dbReference>
<name>A0A6G0W6N9_9STRA</name>
<dbReference type="EMBL" id="VJMJ01000320">
    <property type="protein sequence ID" value="KAF0722894.1"/>
    <property type="molecule type" value="Genomic_DNA"/>
</dbReference>
<comment type="cofactor">
    <cofactor evidence="1 6">
        <name>Ca(2+)</name>
        <dbReference type="ChEBI" id="CHEBI:29108"/>
    </cofactor>
</comment>
<evidence type="ECO:0000256" key="7">
    <source>
        <dbReference type="PIRSR" id="PIRSR601382-3"/>
    </source>
</evidence>
<dbReference type="PANTHER" id="PTHR11742">
    <property type="entry name" value="MANNOSYL-OLIGOSACCHARIDE ALPHA-1,2-MANNOSIDASE-RELATED"/>
    <property type="match status" value="1"/>
</dbReference>
<dbReference type="PRINTS" id="PR00747">
    <property type="entry name" value="GLYHDRLASE47"/>
</dbReference>
<evidence type="ECO:0000256" key="2">
    <source>
        <dbReference type="ARBA" id="ARBA00004922"/>
    </source>
</evidence>
<keyword evidence="5 7" id="KW-1015">Disulfide bond</keyword>
<protein>
    <recommendedName>
        <fullName evidence="8">alpha-1,2-Mannosidase</fullName>
        <ecNumber evidence="8">3.2.1.-</ecNumber>
    </recommendedName>
</protein>
<feature type="compositionally biased region" description="Basic and acidic residues" evidence="9">
    <location>
        <begin position="61"/>
        <end position="81"/>
    </location>
</feature>
<dbReference type="AlphaFoldDB" id="A0A6G0W6N9"/>
<evidence type="ECO:0000313" key="10">
    <source>
        <dbReference type="EMBL" id="KAF0722894.1"/>
    </source>
</evidence>
<proteinExistence type="inferred from homology"/>
<comment type="similarity">
    <text evidence="3 8">Belongs to the glycosyl hydrolase 47 family.</text>
</comment>
<dbReference type="PANTHER" id="PTHR11742:SF6">
    <property type="entry name" value="MANNOSYL-OLIGOSACCHARIDE ALPHA-1,2-MANNOSIDASE IA-RELATED"/>
    <property type="match status" value="1"/>
</dbReference>
<dbReference type="GO" id="GO:0000139">
    <property type="term" value="C:Golgi membrane"/>
    <property type="evidence" value="ECO:0007669"/>
    <property type="project" value="TreeGrafter"/>
</dbReference>
<feature type="disulfide bond" evidence="7">
    <location>
        <begin position="387"/>
        <end position="420"/>
    </location>
</feature>
<dbReference type="VEuPathDB" id="FungiDB:AeMF1_019002"/>
<dbReference type="GO" id="GO:0005975">
    <property type="term" value="P:carbohydrate metabolic process"/>
    <property type="evidence" value="ECO:0007669"/>
    <property type="project" value="InterPro"/>
</dbReference>
<dbReference type="Proteomes" id="UP000481153">
    <property type="component" value="Unassembled WGS sequence"/>
</dbReference>
<dbReference type="Gene3D" id="1.50.10.10">
    <property type="match status" value="1"/>
</dbReference>
<keyword evidence="11" id="KW-1185">Reference proteome</keyword>
<organism evidence="10 11">
    <name type="scientific">Aphanomyces euteiches</name>
    <dbReference type="NCBI Taxonomy" id="100861"/>
    <lineage>
        <taxon>Eukaryota</taxon>
        <taxon>Sar</taxon>
        <taxon>Stramenopiles</taxon>
        <taxon>Oomycota</taxon>
        <taxon>Saprolegniomycetes</taxon>
        <taxon>Saprolegniales</taxon>
        <taxon>Verrucalvaceae</taxon>
        <taxon>Aphanomyces</taxon>
    </lineage>
</organism>
<evidence type="ECO:0000256" key="9">
    <source>
        <dbReference type="SAM" id="MobiDB-lite"/>
    </source>
</evidence>
<keyword evidence="4 8" id="KW-0378">Hydrolase</keyword>
<dbReference type="SUPFAM" id="SSF48225">
    <property type="entry name" value="Seven-hairpin glycosidases"/>
    <property type="match status" value="1"/>
</dbReference>
<accession>A0A6G0W6N9</accession>
<evidence type="ECO:0000256" key="6">
    <source>
        <dbReference type="PIRSR" id="PIRSR601382-2"/>
    </source>
</evidence>
<evidence type="ECO:0000256" key="3">
    <source>
        <dbReference type="ARBA" id="ARBA00007658"/>
    </source>
</evidence>
<dbReference type="InterPro" id="IPR012341">
    <property type="entry name" value="6hp_glycosidase-like_sf"/>
</dbReference>
<evidence type="ECO:0000256" key="1">
    <source>
        <dbReference type="ARBA" id="ARBA00001913"/>
    </source>
</evidence>
<dbReference type="EC" id="3.2.1.-" evidence="8"/>
<evidence type="ECO:0000256" key="4">
    <source>
        <dbReference type="ARBA" id="ARBA00022801"/>
    </source>
</evidence>
<keyword evidence="6" id="KW-0479">Metal-binding</keyword>
<dbReference type="GO" id="GO:0005783">
    <property type="term" value="C:endoplasmic reticulum"/>
    <property type="evidence" value="ECO:0007669"/>
    <property type="project" value="TreeGrafter"/>
</dbReference>
<sequence>MQPSRLRVPLFIVCFALFVLAQIYIVTKLDITMAVKDDWPVEAAGGATSKQQLRGGAVESVPRESPVKMDRQTAPRERKEGAFQPKPDIGVDETQKSRMQAIRDAMKHAWSGYEAHAFGADEVGPVSGQRKQDVWGDLGVTLVDAIDTLYIMDLADEFNRARDWIASGLDFDHISKDGDNISIFEITIRELGGLLSAFDLSQDDVFKQRAVELADLMLPAFGDGVFYTMYNVQTKMKSMNGWTGFRGLLADIGTLQLELRYLSDISGNSTFAEKGDAFYEILKREGSYQNTGLFPVHYEPQSGHFSTFNTIITIGALGDSFYEYLLKVWLYSGQRKQDTFLRDMYNAAVDGIEKHLLTYSAPDDAYYLQELRVPEMEGYPQQDHLLCFVPGMLALGTLSDTDPARVVKHLDLAKKLMRTCYEFYRRQPTGLAPDIVLFPGYNIKDPRYRLRPETVESLMYLFRVTKDATYREWGWQIFQSLEQHAKAQHGYGAVHNVDSLEKKFVEDKMESFFLAETLKYHYLLQASPSFLPLDKYVFNTEAHPFSIVS</sequence>
<gene>
    <name evidence="10" type="ORF">Ae201684_018125</name>
</gene>
<keyword evidence="6" id="KW-0106">Calcium</keyword>
<dbReference type="GO" id="GO:0005509">
    <property type="term" value="F:calcium ion binding"/>
    <property type="evidence" value="ECO:0007669"/>
    <property type="project" value="InterPro"/>
</dbReference>
<dbReference type="InterPro" id="IPR001382">
    <property type="entry name" value="Glyco_hydro_47"/>
</dbReference>
<dbReference type="InterPro" id="IPR036026">
    <property type="entry name" value="Seven-hairpin_glycosidases"/>
</dbReference>
<comment type="pathway">
    <text evidence="2">Protein modification; protein glycosylation.</text>
</comment>
<dbReference type="InterPro" id="IPR050749">
    <property type="entry name" value="Glycosyl_Hydrolase_47"/>
</dbReference>
<evidence type="ECO:0000313" key="11">
    <source>
        <dbReference type="Proteomes" id="UP000481153"/>
    </source>
</evidence>
<feature type="region of interest" description="Disordered" evidence="9">
    <location>
        <begin position="46"/>
        <end position="90"/>
    </location>
</feature>
<dbReference type="Pfam" id="PF01532">
    <property type="entry name" value="Glyco_hydro_47"/>
    <property type="match status" value="1"/>
</dbReference>
<evidence type="ECO:0000256" key="5">
    <source>
        <dbReference type="ARBA" id="ARBA00023157"/>
    </source>
</evidence>
<reference evidence="10 11" key="1">
    <citation type="submission" date="2019-07" db="EMBL/GenBank/DDBJ databases">
        <title>Genomics analysis of Aphanomyces spp. identifies a new class of oomycete effector associated with host adaptation.</title>
        <authorList>
            <person name="Gaulin E."/>
        </authorList>
    </citation>
    <scope>NUCLEOTIDE SEQUENCE [LARGE SCALE GENOMIC DNA]</scope>
    <source>
        <strain evidence="10 11">ATCC 201684</strain>
    </source>
</reference>
<comment type="caution">
    <text evidence="10">The sequence shown here is derived from an EMBL/GenBank/DDBJ whole genome shotgun (WGS) entry which is preliminary data.</text>
</comment>
<keyword evidence="8" id="KW-0326">Glycosidase</keyword>
<evidence type="ECO:0000256" key="8">
    <source>
        <dbReference type="RuleBase" id="RU361193"/>
    </source>
</evidence>
<feature type="binding site" evidence="6">
    <location>
        <position position="540"/>
    </location>
    <ligand>
        <name>Ca(2+)</name>
        <dbReference type="ChEBI" id="CHEBI:29108"/>
    </ligand>
</feature>